<dbReference type="Pfam" id="PF00623">
    <property type="entry name" value="RNA_pol_Rpb1_2"/>
    <property type="match status" value="1"/>
</dbReference>
<dbReference type="SUPFAM" id="SSF64484">
    <property type="entry name" value="beta and beta-prime subunits of DNA dependent RNA-polymerase"/>
    <property type="match status" value="1"/>
</dbReference>
<dbReference type="InterPro" id="IPR038120">
    <property type="entry name" value="Rpb1_funnel_sf"/>
</dbReference>
<dbReference type="Gene3D" id="4.10.860.120">
    <property type="entry name" value="RNA polymerase II, clamp domain"/>
    <property type="match status" value="1"/>
</dbReference>
<evidence type="ECO:0000256" key="3">
    <source>
        <dbReference type="ARBA" id="ARBA00022478"/>
    </source>
</evidence>
<dbReference type="VEuPathDB" id="TrichDB:TRFO_22909"/>
<evidence type="ECO:0000256" key="11">
    <source>
        <dbReference type="ARBA" id="ARBA00023125"/>
    </source>
</evidence>
<keyword evidence="3 15" id="KW-0240">DNA-directed RNA polymerase</keyword>
<keyword evidence="4" id="KW-0597">Phosphoprotein</keyword>
<reference evidence="18" key="1">
    <citation type="submission" date="2016-10" db="EMBL/GenBank/DDBJ databases">
        <authorList>
            <person name="Benchimol M."/>
            <person name="Almeida L.G."/>
            <person name="Vasconcelos A.T."/>
            <person name="Perreira-Neves A."/>
            <person name="Rosa I.A."/>
            <person name="Tasca T."/>
            <person name="Bogo M.R."/>
            <person name="de Souza W."/>
        </authorList>
    </citation>
    <scope>NUCLEOTIDE SEQUENCE [LARGE SCALE GENOMIC DNA]</scope>
    <source>
        <strain evidence="18">K</strain>
    </source>
</reference>
<dbReference type="InterPro" id="IPR007066">
    <property type="entry name" value="RNA_pol_Rpb1_3"/>
</dbReference>
<evidence type="ECO:0000256" key="16">
    <source>
        <dbReference type="SAM" id="MobiDB-lite"/>
    </source>
</evidence>
<evidence type="ECO:0000256" key="5">
    <source>
        <dbReference type="ARBA" id="ARBA00022679"/>
    </source>
</evidence>
<dbReference type="Pfam" id="PF04997">
    <property type="entry name" value="RNA_pol_Rpb1_1"/>
    <property type="match status" value="1"/>
</dbReference>
<evidence type="ECO:0000256" key="14">
    <source>
        <dbReference type="ARBA" id="ARBA00048552"/>
    </source>
</evidence>
<comment type="similarity">
    <text evidence="2 15">Belongs to the RNA polymerase beta' chain family.</text>
</comment>
<comment type="catalytic activity">
    <reaction evidence="14 15">
        <text>RNA(n) + a ribonucleoside 5'-triphosphate = RNA(n+1) + diphosphate</text>
        <dbReference type="Rhea" id="RHEA:21248"/>
        <dbReference type="Rhea" id="RHEA-COMP:14527"/>
        <dbReference type="Rhea" id="RHEA-COMP:17342"/>
        <dbReference type="ChEBI" id="CHEBI:33019"/>
        <dbReference type="ChEBI" id="CHEBI:61557"/>
        <dbReference type="ChEBI" id="CHEBI:140395"/>
        <dbReference type="EC" id="2.7.7.6"/>
    </reaction>
</comment>
<feature type="region of interest" description="Disordered" evidence="16">
    <location>
        <begin position="1512"/>
        <end position="1552"/>
    </location>
</feature>
<evidence type="ECO:0000259" key="17">
    <source>
        <dbReference type="SMART" id="SM00663"/>
    </source>
</evidence>
<dbReference type="InterPro" id="IPR000684">
    <property type="entry name" value="RNA_pol_II_repeat_euk"/>
</dbReference>
<dbReference type="Gene3D" id="1.10.132.30">
    <property type="match status" value="1"/>
</dbReference>
<dbReference type="PANTHER" id="PTHR19376">
    <property type="entry name" value="DNA-DIRECTED RNA POLYMERASE"/>
    <property type="match status" value="1"/>
</dbReference>
<dbReference type="FunFam" id="2.40.40.20:FF:000019">
    <property type="entry name" value="DNA-directed RNA polymerase II subunit RPB1"/>
    <property type="match status" value="1"/>
</dbReference>
<dbReference type="InterPro" id="IPR007080">
    <property type="entry name" value="RNA_pol_Rpb1_1"/>
</dbReference>
<evidence type="ECO:0000256" key="8">
    <source>
        <dbReference type="ARBA" id="ARBA00022737"/>
    </source>
</evidence>
<dbReference type="GeneID" id="94837551"/>
<dbReference type="EMBL" id="MLAK01000664">
    <property type="protein sequence ID" value="OHT08562.1"/>
    <property type="molecule type" value="Genomic_DNA"/>
</dbReference>
<dbReference type="NCBIfam" id="NF006336">
    <property type="entry name" value="PRK08566.1"/>
    <property type="match status" value="1"/>
</dbReference>
<dbReference type="EC" id="2.7.7.6" evidence="15"/>
<dbReference type="RefSeq" id="XP_068361698.1">
    <property type="nucleotide sequence ID" value="XM_068502847.1"/>
</dbReference>
<dbReference type="InterPro" id="IPR007083">
    <property type="entry name" value="RNA_pol_Rpb1_4"/>
</dbReference>
<feature type="region of interest" description="Disordered" evidence="16">
    <location>
        <begin position="1586"/>
        <end position="1734"/>
    </location>
</feature>
<comment type="function">
    <text evidence="15">DNA-dependent RNA polymerase catalyzes the transcription of DNA into RNA using the four ribonucleoside triphosphates as substrates.</text>
</comment>
<dbReference type="InterPro" id="IPR007075">
    <property type="entry name" value="RNA_pol_Rpb1_6"/>
</dbReference>
<name>A0A1J4KC63_9EUKA</name>
<feature type="compositionally biased region" description="Low complexity" evidence="16">
    <location>
        <begin position="1519"/>
        <end position="1530"/>
    </location>
</feature>
<dbReference type="InterPro" id="IPR007081">
    <property type="entry name" value="RNA_pol_Rpb1_5"/>
</dbReference>
<evidence type="ECO:0000256" key="7">
    <source>
        <dbReference type="ARBA" id="ARBA00022723"/>
    </source>
</evidence>
<dbReference type="PANTHER" id="PTHR19376:SF37">
    <property type="entry name" value="DNA-DIRECTED RNA POLYMERASE II SUBUNIT RPB1"/>
    <property type="match status" value="1"/>
</dbReference>
<dbReference type="InterPro" id="IPR006592">
    <property type="entry name" value="RNA_pol_N"/>
</dbReference>
<dbReference type="Gene3D" id="1.10.150.390">
    <property type="match status" value="1"/>
</dbReference>
<protein>
    <recommendedName>
        <fullName evidence="15">DNA-directed RNA polymerase subunit</fullName>
        <ecNumber evidence="15">2.7.7.6</ecNumber>
    </recommendedName>
</protein>
<organism evidence="18 19">
    <name type="scientific">Tritrichomonas foetus</name>
    <dbReference type="NCBI Taxonomy" id="1144522"/>
    <lineage>
        <taxon>Eukaryota</taxon>
        <taxon>Metamonada</taxon>
        <taxon>Parabasalia</taxon>
        <taxon>Tritrichomonadida</taxon>
        <taxon>Tritrichomonadidae</taxon>
        <taxon>Tritrichomonas</taxon>
    </lineage>
</organism>
<evidence type="ECO:0000256" key="4">
    <source>
        <dbReference type="ARBA" id="ARBA00022553"/>
    </source>
</evidence>
<evidence type="ECO:0000256" key="15">
    <source>
        <dbReference type="RuleBase" id="RU004279"/>
    </source>
</evidence>
<feature type="compositionally biased region" description="Low complexity" evidence="16">
    <location>
        <begin position="1599"/>
        <end position="1720"/>
    </location>
</feature>
<dbReference type="Pfam" id="PF04998">
    <property type="entry name" value="RNA_pol_Rpb1_5"/>
    <property type="match status" value="1"/>
</dbReference>
<evidence type="ECO:0000256" key="12">
    <source>
        <dbReference type="ARBA" id="ARBA00023163"/>
    </source>
</evidence>
<dbReference type="GO" id="GO:0003899">
    <property type="term" value="F:DNA-directed RNA polymerase activity"/>
    <property type="evidence" value="ECO:0007669"/>
    <property type="project" value="UniProtKB-EC"/>
</dbReference>
<keyword evidence="7" id="KW-0479">Metal-binding</keyword>
<evidence type="ECO:0000256" key="2">
    <source>
        <dbReference type="ARBA" id="ARBA00006460"/>
    </source>
</evidence>
<evidence type="ECO:0000313" key="18">
    <source>
        <dbReference type="EMBL" id="OHT08562.1"/>
    </source>
</evidence>
<dbReference type="GO" id="GO:0046872">
    <property type="term" value="F:metal ion binding"/>
    <property type="evidence" value="ECO:0007669"/>
    <property type="project" value="UniProtKB-KW"/>
</dbReference>
<dbReference type="Pfam" id="PF05000">
    <property type="entry name" value="RNA_pol_Rpb1_4"/>
    <property type="match status" value="1"/>
</dbReference>
<keyword evidence="9" id="KW-0862">Zinc</keyword>
<evidence type="ECO:0000256" key="1">
    <source>
        <dbReference type="ARBA" id="ARBA00004123"/>
    </source>
</evidence>
<evidence type="ECO:0000256" key="10">
    <source>
        <dbReference type="ARBA" id="ARBA00022842"/>
    </source>
</evidence>
<keyword evidence="12 15" id="KW-0804">Transcription</keyword>
<keyword evidence="13" id="KW-0539">Nucleus</keyword>
<gene>
    <name evidence="18" type="ORF">TRFO_22909</name>
</gene>
<accession>A0A1J4KC63</accession>
<keyword evidence="19" id="KW-1185">Reference proteome</keyword>
<comment type="caution">
    <text evidence="18">The sequence shown here is derived from an EMBL/GenBank/DDBJ whole genome shotgun (WGS) entry which is preliminary data.</text>
</comment>
<dbReference type="Pfam" id="PF04992">
    <property type="entry name" value="RNA_pol_Rpb1_6"/>
    <property type="match status" value="1"/>
</dbReference>
<dbReference type="InterPro" id="IPR007073">
    <property type="entry name" value="RNA_pol_Rpb1_7"/>
</dbReference>
<dbReference type="Gene3D" id="1.10.274.100">
    <property type="entry name" value="RNA polymerase Rpb1, domain 3"/>
    <property type="match status" value="1"/>
</dbReference>
<keyword evidence="8" id="KW-0677">Repeat</keyword>
<dbReference type="GO" id="GO:0003677">
    <property type="term" value="F:DNA binding"/>
    <property type="evidence" value="ECO:0007669"/>
    <property type="project" value="UniProtKB-KW"/>
</dbReference>
<evidence type="ECO:0000256" key="9">
    <source>
        <dbReference type="ARBA" id="ARBA00022833"/>
    </source>
</evidence>
<dbReference type="InterPro" id="IPR042102">
    <property type="entry name" value="RNA_pol_Rpb1_3_sf"/>
</dbReference>
<keyword evidence="6 15" id="KW-0548">Nucleotidyltransferase</keyword>
<dbReference type="GO" id="GO:0005665">
    <property type="term" value="C:RNA polymerase II, core complex"/>
    <property type="evidence" value="ECO:0007669"/>
    <property type="project" value="TreeGrafter"/>
</dbReference>
<evidence type="ECO:0000256" key="13">
    <source>
        <dbReference type="ARBA" id="ARBA00023242"/>
    </source>
</evidence>
<dbReference type="Gene3D" id="6.20.50.80">
    <property type="match status" value="1"/>
</dbReference>
<dbReference type="Proteomes" id="UP000179807">
    <property type="component" value="Unassembled WGS sequence"/>
</dbReference>
<dbReference type="PRINTS" id="PR01217">
    <property type="entry name" value="PRICHEXTENSN"/>
</dbReference>
<comment type="subcellular location">
    <subcellularLocation>
        <location evidence="1">Nucleus</location>
    </subcellularLocation>
</comment>
<dbReference type="InterPro" id="IPR038593">
    <property type="entry name" value="RNA_pol_Rpb1_7_sf"/>
</dbReference>
<dbReference type="FunFam" id="4.10.860.120:FF:000003">
    <property type="entry name" value="DNA-directed RNA polymerase subunit"/>
    <property type="match status" value="1"/>
</dbReference>
<dbReference type="Pfam" id="PF04983">
    <property type="entry name" value="RNA_pol_Rpb1_3"/>
    <property type="match status" value="1"/>
</dbReference>
<proteinExistence type="inferred from homology"/>
<dbReference type="OrthoDB" id="270392at2759"/>
<dbReference type="SMART" id="SM00663">
    <property type="entry name" value="RPOLA_N"/>
    <property type="match status" value="1"/>
</dbReference>
<dbReference type="InterPro" id="IPR044893">
    <property type="entry name" value="RNA_pol_Rpb1_clamp_domain"/>
</dbReference>
<dbReference type="PROSITE" id="PS00115">
    <property type="entry name" value="RNA_POL_II_REPEAT"/>
    <property type="match status" value="12"/>
</dbReference>
<dbReference type="Gene3D" id="3.30.1360.140">
    <property type="match status" value="1"/>
</dbReference>
<dbReference type="Gene3D" id="2.40.40.20">
    <property type="match status" value="1"/>
</dbReference>
<dbReference type="GO" id="GO:0006366">
    <property type="term" value="P:transcription by RNA polymerase II"/>
    <property type="evidence" value="ECO:0007669"/>
    <property type="project" value="InterPro"/>
</dbReference>
<evidence type="ECO:0000256" key="6">
    <source>
        <dbReference type="ARBA" id="ARBA00022695"/>
    </source>
</evidence>
<sequence length="1734" mass="193318">MLPPNNEETALIKSIHFGLFNPNEIINSSVCEIKNSIPYAHGQPNPNGLMDARLGTIGKEYICQTCQQTCLVCPGHFGHLKLAEPLFHIGYLDVVYKLMQCICHRCGRLKVNYAEPEFQRIIKNYHGKQRLIHMHEFCSSRKKCDHVKVPTPETPDVVKDISFWKELGVEIENEAQLSEDLRNKTPCSHDVPEISRDEDGNFRLKEHSGGGGGIDIISASQILEIFKQMSDYDILALGLDPKRSHPEWMICTVLPIPPPHVRPPVRAEGSAPSQDDVTHKLASIIQANNHLLKLKQEGAQQVALNENIELLQWHVTTYFINDKPSIKRATTKNGKPIKAISQRLKGKEGHIRGHLSGKRVDFSARSVISPDPSIRIDQVGVPQEIAKILTFPEVVTPRNREELTKLVINGPEELKGANYIITPQQMKIDLSHATERTAIHLDDLAIVERHLTDGDIVIFNRQPSLHKMSMMGHHALILPGSTFRLNLCVTTPYNADFDGDEMNLHVPQTQSARAEVKHIMLVPNQIITPQGNKPIIGLVQDSLLACRLLSLKSSFLNRNEMMNLMMWVRNKQNLVLPPPCIIHPGNKVFLWSGKQVFSLFLPSINHDFVQKGAKEPGSWIPVDDTRIIIRDGQLLAGILDKDTVAKSEKSLAHVVINSWDKNLARDFLSETQMVVNSWLESRGFSIGLIDAVATDKTNETVDQQIRDLESDVKEIISRTQKGQLTIQPGMTLIESFEREVNTKLNKAIDACGSTVQKSSRFWNSLVQMVKAGSKGSLLNISQIIATVGQQNIEGKRIRFGFKNRTLPHFTKDDFGLESRGFCRHCFLEGLNPPEFFFHAMAGREGIIDTACKTSDTGYIQRRLCKSMESHCVMYDGTVRNSLNEVIQFIYGGDGLDPVGLETQNLTFMGDSDEDFDRKFRFDLTQAAFGQGIMDQEIVDELMSNPNHTKNRLDHEINRLLKFRQILREEIFTDASNKVWLPVNIRRLIESAQQSHHINPHSDKSNLNPLTVIQKVEELVDQLVIVKGEDALSREAQDNATLLLRIHIFSNLASKPVIFQHRLTEQALIFVLGEIKTRFVQTIVSPGEMVGTIAGQSIGEPSTQMTLNTFHFAGVSAKNVTLGVPRLNEVMNLARVMKTPQVTVYLEPDSRGDKDKAKDIQAELEHSSLKKLVARSEIYYDPSDMNSMIEEDEWARYQGREDSSNLSPWVLRLVLNQAALVDKNINPIEIVEKINILYANVYYAITNEGSSGDPIIRIRGLMNDKSFEDKDGRALQFAEQHLYDSLSLKGIEGINRAVMEETTRYEVDPESNAFNTERKECKHKEWVLYTEGSALREVLNHPRVDCRRSVSNNILETLEILGIEAARQSILIELCRVYGDTYINFHHLQLLADTMCHYGEIRPVSRHGICKAPTGTLMRASYEQTVDVFYDSAAFAEDDHMTDVSSNIIVGRPSPAGSGVMDIDIDNESLPKQSMSTGTNNPSESLFSQISPNVYVSPAPAIFDNSQYLIESPTSDDQYSASPMVSSPTSSDYGDNMASSSPDDQGDLASPIYIMPNNNFGNHNYNATMSPRLSPFYNQNSYNPSSPNLSSPYINGIMNEPSSPTYEPTSPSIDQASPSYSPTSPSYSPTSPSYSPTSPSYSPTSPSYSPTSPSYSPTSPSYSPTSPSYSPTSPSYSPTSPSYSPTSPSYSPTSPSYSPTSPSYSPTSPSYSPTSPSYSPTSPNPSPSYSPTGGN</sequence>
<dbReference type="InterPro" id="IPR045867">
    <property type="entry name" value="DNA-dir_RpoC_beta_prime"/>
</dbReference>
<evidence type="ECO:0000313" key="19">
    <source>
        <dbReference type="Proteomes" id="UP000179807"/>
    </source>
</evidence>
<dbReference type="Gene3D" id="3.30.1490.180">
    <property type="entry name" value="RNA polymerase ii"/>
    <property type="match status" value="1"/>
</dbReference>
<dbReference type="InterPro" id="IPR000722">
    <property type="entry name" value="RNA_pol_asu"/>
</dbReference>
<dbReference type="CDD" id="cd02584">
    <property type="entry name" value="RNAP_II_Rpb1_C"/>
    <property type="match status" value="1"/>
</dbReference>
<dbReference type="Pfam" id="PF04990">
    <property type="entry name" value="RNA_pol_Rpb1_7"/>
    <property type="match status" value="1"/>
</dbReference>
<dbReference type="Gene3D" id="6.10.250.2940">
    <property type="match status" value="1"/>
</dbReference>
<dbReference type="CDD" id="cd02733">
    <property type="entry name" value="RNAP_II_RPB1_N"/>
    <property type="match status" value="1"/>
</dbReference>
<keyword evidence="11" id="KW-0238">DNA-binding</keyword>
<keyword evidence="5 15" id="KW-0808">Transferase</keyword>
<feature type="domain" description="RNA polymerase N-terminal" evidence="17">
    <location>
        <begin position="247"/>
        <end position="550"/>
    </location>
</feature>
<keyword evidence="10" id="KW-0460">Magnesium</keyword>